<organism evidence="3 4">
    <name type="scientific">Mycolicibacterium wolinskyi</name>
    <dbReference type="NCBI Taxonomy" id="59750"/>
    <lineage>
        <taxon>Bacteria</taxon>
        <taxon>Bacillati</taxon>
        <taxon>Actinomycetota</taxon>
        <taxon>Actinomycetes</taxon>
        <taxon>Mycobacteriales</taxon>
        <taxon>Mycobacteriaceae</taxon>
        <taxon>Mycolicibacterium</taxon>
    </lineage>
</organism>
<dbReference type="InterPro" id="IPR036526">
    <property type="entry name" value="C-N_Hydrolase_sf"/>
</dbReference>
<evidence type="ECO:0000259" key="2">
    <source>
        <dbReference type="PROSITE" id="PS50263"/>
    </source>
</evidence>
<sequence length="281" mass="29883">MNRKLRVSAVTPDIVIGDLDGNLARLHTALRAIEWVRPHLAVLPELATSGYVFADVDEARGLALRADDARLTALADDVPADCVAVVGFAEADGDTLYNSAIVIGDGRVFGTYRKAHLWAAEPEVFATGVEAGTVIDTPICRLGVAICYDNEFPELPRRLALRGAEVLALPVNWPLADRPEGEHAPETIQAMAAARSSQLATVISDRRGTERGVRWTGGTAVIGPDGWIKAAPQGDETIATAVLDLTDSKTIGDLNDALADRRPDLYGDLVESGGVVTDIPD</sequence>
<dbReference type="GO" id="GO:0033388">
    <property type="term" value="P:putrescine biosynthetic process from arginine"/>
    <property type="evidence" value="ECO:0007669"/>
    <property type="project" value="TreeGrafter"/>
</dbReference>
<proteinExistence type="predicted"/>
<evidence type="ECO:0000313" key="4">
    <source>
        <dbReference type="Proteomes" id="UP000070612"/>
    </source>
</evidence>
<evidence type="ECO:0000313" key="3">
    <source>
        <dbReference type="EMBL" id="KWX24575.1"/>
    </source>
</evidence>
<keyword evidence="1 3" id="KW-0378">Hydrolase</keyword>
<dbReference type="InterPro" id="IPR050345">
    <property type="entry name" value="Aliph_Amidase/BUP"/>
</dbReference>
<dbReference type="PANTHER" id="PTHR43674:SF2">
    <property type="entry name" value="BETA-UREIDOPROPIONASE"/>
    <property type="match status" value="1"/>
</dbReference>
<dbReference type="RefSeq" id="WP_067846121.1">
    <property type="nucleotide sequence ID" value="NZ_LGTW01000004.1"/>
</dbReference>
<dbReference type="Gene3D" id="3.60.110.10">
    <property type="entry name" value="Carbon-nitrogen hydrolase"/>
    <property type="match status" value="1"/>
</dbReference>
<accession>A0A132PQJ6</accession>
<gene>
    <name evidence="3" type="ORF">AFM11_07785</name>
</gene>
<comment type="caution">
    <text evidence="3">The sequence shown here is derived from an EMBL/GenBank/DDBJ whole genome shotgun (WGS) entry which is preliminary data.</text>
</comment>
<dbReference type="AlphaFoldDB" id="A0A132PQJ6"/>
<dbReference type="Pfam" id="PF00795">
    <property type="entry name" value="CN_hydrolase"/>
    <property type="match status" value="1"/>
</dbReference>
<dbReference type="Proteomes" id="UP000070612">
    <property type="component" value="Unassembled WGS sequence"/>
</dbReference>
<dbReference type="PROSITE" id="PS50263">
    <property type="entry name" value="CN_HYDROLASE"/>
    <property type="match status" value="1"/>
</dbReference>
<reference evidence="3 4" key="1">
    <citation type="submission" date="2015-07" db="EMBL/GenBank/DDBJ databases">
        <title>A draft genome sequence of Mycobacterium wolinskyi.</title>
        <authorList>
            <person name="de Man T.J."/>
            <person name="Perry K.A."/>
            <person name="Coulliette A.D."/>
            <person name="Jensen B."/>
            <person name="Toney N.C."/>
            <person name="Limbago B.M."/>
            <person name="Noble-Wang J."/>
        </authorList>
    </citation>
    <scope>NUCLEOTIDE SEQUENCE [LARGE SCALE GENOMIC DNA]</scope>
    <source>
        <strain evidence="3 4">CDC_01</strain>
    </source>
</reference>
<dbReference type="GO" id="GO:0050126">
    <property type="term" value="F:N-carbamoylputrescine amidase activity"/>
    <property type="evidence" value="ECO:0007669"/>
    <property type="project" value="TreeGrafter"/>
</dbReference>
<name>A0A132PQJ6_9MYCO</name>
<dbReference type="SUPFAM" id="SSF56317">
    <property type="entry name" value="Carbon-nitrogen hydrolase"/>
    <property type="match status" value="1"/>
</dbReference>
<dbReference type="EMBL" id="LGTW01000004">
    <property type="protein sequence ID" value="KWX24575.1"/>
    <property type="molecule type" value="Genomic_DNA"/>
</dbReference>
<evidence type="ECO:0000256" key="1">
    <source>
        <dbReference type="ARBA" id="ARBA00022801"/>
    </source>
</evidence>
<protein>
    <submittedName>
        <fullName evidence="3">Carbon-nitrogen hydrolase</fullName>
    </submittedName>
</protein>
<dbReference type="PATRIC" id="fig|59750.3.peg.5408"/>
<keyword evidence="4" id="KW-1185">Reference proteome</keyword>
<dbReference type="PANTHER" id="PTHR43674">
    <property type="entry name" value="NITRILASE C965.09-RELATED"/>
    <property type="match status" value="1"/>
</dbReference>
<feature type="domain" description="CN hydrolase" evidence="2">
    <location>
        <begin position="5"/>
        <end position="245"/>
    </location>
</feature>
<dbReference type="InterPro" id="IPR003010">
    <property type="entry name" value="C-N_Hydrolase"/>
</dbReference>
<dbReference type="STRING" id="59750.AWC31_24405"/>